<proteinExistence type="predicted"/>
<accession>A0A090W5Z1</accession>
<gene>
    <name evidence="2" type="ORF">JCM19302_2027</name>
</gene>
<evidence type="ECO:0000256" key="1">
    <source>
        <dbReference type="SAM" id="SignalP"/>
    </source>
</evidence>
<dbReference type="GO" id="GO:0030596">
    <property type="term" value="F:alpha-L-rhamnosidase activity"/>
    <property type="evidence" value="ECO:0007669"/>
    <property type="project" value="UniProtKB-EC"/>
</dbReference>
<protein>
    <submittedName>
        <fullName evidence="2">Alfa-L-rhamnosidase</fullName>
        <ecNumber evidence="2">3.2.1.40</ecNumber>
    </submittedName>
</protein>
<dbReference type="Proteomes" id="UP000029646">
    <property type="component" value="Unassembled WGS sequence"/>
</dbReference>
<feature type="signal peptide" evidence="1">
    <location>
        <begin position="1"/>
        <end position="21"/>
    </location>
</feature>
<name>A0A090W5Z1_9FLAO</name>
<dbReference type="PANTHER" id="PTHR33307">
    <property type="entry name" value="ALPHA-RHAMNOSIDASE (EUROFUNG)"/>
    <property type="match status" value="1"/>
</dbReference>
<dbReference type="PANTHER" id="PTHR33307:SF6">
    <property type="entry name" value="ALPHA-RHAMNOSIDASE (EUROFUNG)-RELATED"/>
    <property type="match status" value="1"/>
</dbReference>
<dbReference type="InterPro" id="IPR016007">
    <property type="entry name" value="Alpha_rhamnosid"/>
</dbReference>
<keyword evidence="2" id="KW-0378">Hydrolase</keyword>
<dbReference type="InterPro" id="IPR013783">
    <property type="entry name" value="Ig-like_fold"/>
</dbReference>
<dbReference type="Gene3D" id="2.60.40.10">
    <property type="entry name" value="Immunoglobulins"/>
    <property type="match status" value="1"/>
</dbReference>
<keyword evidence="1" id="KW-0732">Signal</keyword>
<reference evidence="2 3" key="1">
    <citation type="journal article" date="2014" name="Genome Announc.">
        <title>Draft Genome Sequence of Marine Flavobacterium Jejuia pallidilutea Strain 11shimoA1 and Pigmentation Mutants.</title>
        <authorList>
            <person name="Takatani N."/>
            <person name="Nakanishi M."/>
            <person name="Meirelles P."/>
            <person name="Mino S."/>
            <person name="Suda W."/>
            <person name="Oshima K."/>
            <person name="Hattori M."/>
            <person name="Ohkuma M."/>
            <person name="Hosokawa M."/>
            <person name="Miyashita K."/>
            <person name="Thompson F.L."/>
            <person name="Niwa A."/>
            <person name="Sawabe T."/>
            <person name="Sawabe T."/>
        </authorList>
    </citation>
    <scope>NUCLEOTIDE SEQUENCE [LARGE SCALE GENOMIC DNA]</scope>
    <source>
        <strain evidence="3">JCM19302</strain>
    </source>
</reference>
<organism evidence="2 3">
    <name type="scientific">Jejuia pallidilutea</name>
    <dbReference type="NCBI Taxonomy" id="504487"/>
    <lineage>
        <taxon>Bacteria</taxon>
        <taxon>Pseudomonadati</taxon>
        <taxon>Bacteroidota</taxon>
        <taxon>Flavobacteriia</taxon>
        <taxon>Flavobacteriales</taxon>
        <taxon>Flavobacteriaceae</taxon>
        <taxon>Jejuia</taxon>
    </lineage>
</organism>
<keyword evidence="2" id="KW-0326">Glycosidase</keyword>
<evidence type="ECO:0000313" key="2">
    <source>
        <dbReference type="EMBL" id="GAL70864.1"/>
    </source>
</evidence>
<evidence type="ECO:0000313" key="3">
    <source>
        <dbReference type="Proteomes" id="UP000029646"/>
    </source>
</evidence>
<dbReference type="EC" id="3.2.1.40" evidence="2"/>
<dbReference type="Pfam" id="PF25788">
    <property type="entry name" value="Ig_Rha78A_N"/>
    <property type="match status" value="1"/>
</dbReference>
<feature type="chain" id="PRO_5001865864" evidence="1">
    <location>
        <begin position="22"/>
        <end position="114"/>
    </location>
</feature>
<comment type="caution">
    <text evidence="2">The sequence shown here is derived from an EMBL/GenBank/DDBJ whole genome shotgun (WGS) entry which is preliminary data.</text>
</comment>
<dbReference type="AlphaFoldDB" id="A0A090W5Z1"/>
<dbReference type="EMBL" id="BBNS01000008">
    <property type="protein sequence ID" value="GAL70864.1"/>
    <property type="molecule type" value="Genomic_DNA"/>
</dbReference>
<sequence>MKLLQLIGIAFVMVCFTGCNSSSTFVLADLKCEYRTNPLGIDNTTPRLSWRIIEEKNTRGQKQTAFQILVASSLSNLEDDNADVWNSGKVNSNQSVNVTYKGADLESSNNTSGK</sequence>